<dbReference type="InterPro" id="IPR002156">
    <property type="entry name" value="RNaseH_domain"/>
</dbReference>
<dbReference type="Pfam" id="PF00078">
    <property type="entry name" value="RVT_1"/>
    <property type="match status" value="1"/>
</dbReference>
<name>A0A8H3MBG2_9GLOM</name>
<dbReference type="GO" id="GO:0003676">
    <property type="term" value="F:nucleic acid binding"/>
    <property type="evidence" value="ECO:0007669"/>
    <property type="project" value="InterPro"/>
</dbReference>
<evidence type="ECO:0000313" key="5">
    <source>
        <dbReference type="EMBL" id="GET04139.1"/>
    </source>
</evidence>
<dbReference type="GO" id="GO:0004523">
    <property type="term" value="F:RNA-DNA hybrid ribonuclease activity"/>
    <property type="evidence" value="ECO:0007669"/>
    <property type="project" value="InterPro"/>
</dbReference>
<dbReference type="Gene3D" id="3.60.10.10">
    <property type="entry name" value="Endonuclease/exonuclease/phosphatase"/>
    <property type="match status" value="1"/>
</dbReference>
<dbReference type="Gene3D" id="3.30.420.10">
    <property type="entry name" value="Ribonuclease H-like superfamily/Ribonuclease H"/>
    <property type="match status" value="1"/>
</dbReference>
<dbReference type="OrthoDB" id="2435398at2759"/>
<dbReference type="InterPro" id="IPR036397">
    <property type="entry name" value="RNaseH_sf"/>
</dbReference>
<evidence type="ECO:0000259" key="3">
    <source>
        <dbReference type="PROSITE" id="PS50878"/>
    </source>
</evidence>
<feature type="domain" description="RNase H type-1" evidence="4">
    <location>
        <begin position="1235"/>
        <end position="1383"/>
    </location>
</feature>
<proteinExistence type="predicted"/>
<dbReference type="PROSITE" id="PS50878">
    <property type="entry name" value="RT_POL"/>
    <property type="match status" value="1"/>
</dbReference>
<sequence>MPVKLRLIQVYLNANQKERPQIEALYKYIDNTIIDAQSRDMEVIIMGDFNINYRKYLMAFVNNKWQFSLFRILESKRLLDTIPIFNDNDEEMYTYTPADSNRQESRLDYIWASLSMLEKSVNSTVIENDHFDTDHKTITLSLDTVQMTGVSLNTTNQKKKHIKRTVFQYDEMDKDDEHTWENFSTHLDLEIENTLMKDFSIVKPRHINTLWDMFRQTLMRVAKSRIVNKQVTRNKVKTTPEKKLSIYFDLRYIINRILETRSILNASASITYSVSAKWSKFQRLINTTLDKYECSDLSSSFTFLILDDFKLFLKNLCKIRKHLRLLFKLELDIMVQEQIVSNIKKRCTNFKDNQASMIRSITEEEMVHISIEKIYKKDAQGNESLITGESAVLNETNHHFQTIAGSINKKKPLQGRWKDQYRPLRHVNENIYSNLMDLPSRDEWLDVIRNLPKGKATGPSGISNEMLQHLSPTAHDILYYLICKIIQFGYLPKQWKEATVFPIAKPKPFNCELSNSRPITLLETARKALITLLNRRLTSTLKQYNVLQTNQFAGLPKQSTFEPIRIVNEIIQDAIDNNNELWILSQDMGKAYDRVNTFQLKKAMDRIKLPQQFTHLILDLFKDRTNQVITAYDKTTAYDVLTGIDQGEVISPVLWCIYYDPLLAEINKQNLGYTVSCNNIQQVPQLNSAVIEQHVPALAFMDDTQWITDKKDKLESMLSIADSFYRLNDIQINKEKSELMMRTKMYKRRYSHIYNNKIDIQFGRESISIKAKHPHEPTRILGVYFNIENDEQYLISKVKAEIDHLTNLMWKKKITDKHILYIFNRIIIPRFEYWSQVFVLSPDLIHRLFVPFRRMFKNKLKFARTAPNAILDNSYIYGYRNPYENQLQAKVTNFCIQLNDTGILGRITEIRLKLLQQLLWCSRPLIEGIPFDKIPRRMKNNYLLNMINLMKQNDFTLLVIDKGRFPTIAGGKNDFTSVATFDFLSKYSTILRSRQIMFVEQIISGDKRRLLNWTDICNKHYFQSIPGRGNKEEKWYMDIQKLITVDGLNIKPQIYNKFTTFFDNIEETKSYDIEKQDKSLSVVYSPQHNSILFGKVQRFIDENNILLRHYHADMSQSTSTSTHVTICDDTLCAANTVNRSSMGVCAFTANPKHIVPLLSAAKFTKEDVKRRKMINFNIFNLFDQAKKKYVLSQSTLTRNHVIRQNNIILELLEPGLSRNKLLIIQRKLAIFDNPNCCIFEFFTDGSLIELGTEQCNISCAFAHLDRSFGIPQVEFYTTIDKWPSAYRGELLAVILALMVVPYRSKVRINIDSLNVITMFEGFKCNNFSLTSRDYFKLNNSYLWSILIRIIRQQNLHVEMFKVAAHTDCDGNNYVDRLAKSAHIDQDRFINFKDTAPDIKVLPLWNNIIIETHLRKFIKTVKVDWTSTFECLNCDIANNETSMSSSKVKAHKVHLLIEEIPTIEQMKKSFLELYDGWKCPSCGLEDETFDHVWTCDEHRSLLLKIKNNTIDLLLSLLFEYNPDITDYSALLTLNIWTISTDLDNFTFVDLIKGFIPLELTQILNLWIPRKQLMLVIIEIRQYIYEQTFKEIWIRRCSFIKEFERSLGITKKKKLTLKNFRPFNNILNSDRELEYKFDALDSIRNNIYFDKAKKYIAAANKTVRFAATSSLEVAIKQTKKKVEMIAKECHATNRKFRDREFDLYSAIADCWFVAALSVITNIPLLLETLVTSKLEFMDLFSLRMVIGGFTGQGIEDLTGGVYTLTYTADILDTERFWNEELIHVNKNVLFDCYRWDDSIDPKGLLDGHAYSILRVEECEDFLKQWTVVDKCKLFNASLQVYSTWIHYNVVPKSNGKFILAIPEDSFTIIVLQQPDERFFSSTSKYSYQLSIHIYHIYEQGCETYKARSRCAVRLAPRSVNLEVKLPAGTYEIVPNIKHNNKNEVWELSLGLRIYSQNRNFTLVGEEGEYPKKEGVEKKEEDPEANTEATEEATKEEKKGEEKKNEII</sequence>
<dbReference type="Proteomes" id="UP000615446">
    <property type="component" value="Unassembled WGS sequence"/>
</dbReference>
<evidence type="ECO:0000256" key="1">
    <source>
        <dbReference type="ARBA" id="ARBA00022723"/>
    </source>
</evidence>
<feature type="compositionally biased region" description="Basic and acidic residues" evidence="2">
    <location>
        <begin position="1989"/>
        <end position="2005"/>
    </location>
</feature>
<dbReference type="CDD" id="cd01650">
    <property type="entry name" value="RT_nLTR_like"/>
    <property type="match status" value="1"/>
</dbReference>
<dbReference type="GO" id="GO:0046872">
    <property type="term" value="F:metal ion binding"/>
    <property type="evidence" value="ECO:0007669"/>
    <property type="project" value="UniProtKB-KW"/>
</dbReference>
<dbReference type="SUPFAM" id="SSF49758">
    <property type="entry name" value="Calpain large subunit, middle domain (domain III)"/>
    <property type="match status" value="1"/>
</dbReference>
<accession>A0A8H3MBG2</accession>
<evidence type="ECO:0000313" key="6">
    <source>
        <dbReference type="Proteomes" id="UP000615446"/>
    </source>
</evidence>
<dbReference type="PANTHER" id="PTHR19446">
    <property type="entry name" value="REVERSE TRANSCRIPTASES"/>
    <property type="match status" value="1"/>
</dbReference>
<organism evidence="5 6">
    <name type="scientific">Rhizophagus clarus</name>
    <dbReference type="NCBI Taxonomy" id="94130"/>
    <lineage>
        <taxon>Eukaryota</taxon>
        <taxon>Fungi</taxon>
        <taxon>Fungi incertae sedis</taxon>
        <taxon>Mucoromycota</taxon>
        <taxon>Glomeromycotina</taxon>
        <taxon>Glomeromycetes</taxon>
        <taxon>Glomerales</taxon>
        <taxon>Glomeraceae</taxon>
        <taxon>Rhizophagus</taxon>
    </lineage>
</organism>
<feature type="compositionally biased region" description="Acidic residues" evidence="2">
    <location>
        <begin position="1979"/>
        <end position="1988"/>
    </location>
</feature>
<gene>
    <name evidence="5" type="ORF">RCL2_003044000</name>
</gene>
<dbReference type="SUPFAM" id="SSF56219">
    <property type="entry name" value="DNase I-like"/>
    <property type="match status" value="1"/>
</dbReference>
<dbReference type="InterPro" id="IPR000477">
    <property type="entry name" value="RT_dom"/>
</dbReference>
<dbReference type="SUPFAM" id="SSF53098">
    <property type="entry name" value="Ribonuclease H-like"/>
    <property type="match status" value="1"/>
</dbReference>
<evidence type="ECO:0000256" key="2">
    <source>
        <dbReference type="SAM" id="MobiDB-lite"/>
    </source>
</evidence>
<protein>
    <submittedName>
        <fullName evidence="5">Calcium-dependent cysteine-type endopeptidase-like protein</fullName>
    </submittedName>
</protein>
<feature type="region of interest" description="Disordered" evidence="2">
    <location>
        <begin position="1963"/>
        <end position="2005"/>
    </location>
</feature>
<evidence type="ECO:0000259" key="4">
    <source>
        <dbReference type="PROSITE" id="PS50879"/>
    </source>
</evidence>
<reference evidence="5" key="1">
    <citation type="submission" date="2019-10" db="EMBL/GenBank/DDBJ databases">
        <title>Conservation and host-specific expression of non-tandemly repeated heterogenous ribosome RNA gene in arbuscular mycorrhizal fungi.</title>
        <authorList>
            <person name="Maeda T."/>
            <person name="Kobayashi Y."/>
            <person name="Nakagawa T."/>
            <person name="Ezawa T."/>
            <person name="Yamaguchi K."/>
            <person name="Bino T."/>
            <person name="Nishimoto Y."/>
            <person name="Shigenobu S."/>
            <person name="Kawaguchi M."/>
        </authorList>
    </citation>
    <scope>NUCLEOTIDE SEQUENCE</scope>
    <source>
        <strain evidence="5">HR1</strain>
    </source>
</reference>
<dbReference type="EMBL" id="BLAL01000338">
    <property type="protein sequence ID" value="GET04139.1"/>
    <property type="molecule type" value="Genomic_DNA"/>
</dbReference>
<dbReference type="PROSITE" id="PS50879">
    <property type="entry name" value="RNASE_H_1"/>
    <property type="match status" value="1"/>
</dbReference>
<dbReference type="InterPro" id="IPR036213">
    <property type="entry name" value="Calpain_III_sf"/>
</dbReference>
<dbReference type="PROSITE" id="PS00202">
    <property type="entry name" value="RUBREDOXIN"/>
    <property type="match status" value="1"/>
</dbReference>
<dbReference type="SUPFAM" id="SSF54001">
    <property type="entry name" value="Cysteine proteinases"/>
    <property type="match status" value="1"/>
</dbReference>
<keyword evidence="1" id="KW-0479">Metal-binding</keyword>
<dbReference type="InterPro" id="IPR043502">
    <property type="entry name" value="DNA/RNA_pol_sf"/>
</dbReference>
<feature type="domain" description="Reverse transcriptase" evidence="3">
    <location>
        <begin position="484"/>
        <end position="785"/>
    </location>
</feature>
<dbReference type="InterPro" id="IPR038765">
    <property type="entry name" value="Papain-like_cys_pep_sf"/>
</dbReference>
<comment type="caution">
    <text evidence="5">The sequence shown here is derived from an EMBL/GenBank/DDBJ whole genome shotgun (WGS) entry which is preliminary data.</text>
</comment>
<dbReference type="InterPro" id="IPR018527">
    <property type="entry name" value="Rubredoxin_Fe_BS"/>
</dbReference>
<dbReference type="InterPro" id="IPR036691">
    <property type="entry name" value="Endo/exonu/phosph_ase_sf"/>
</dbReference>
<dbReference type="SUPFAM" id="SSF56672">
    <property type="entry name" value="DNA/RNA polymerases"/>
    <property type="match status" value="1"/>
</dbReference>
<feature type="compositionally biased region" description="Basic and acidic residues" evidence="2">
    <location>
        <begin position="1966"/>
        <end position="1978"/>
    </location>
</feature>
<dbReference type="InterPro" id="IPR012337">
    <property type="entry name" value="RNaseH-like_sf"/>
</dbReference>